<keyword evidence="2" id="KW-1185">Reference proteome</keyword>
<protein>
    <submittedName>
        <fullName evidence="1">Hydrogenase expression/formation protein HupG</fullName>
    </submittedName>
</protein>
<evidence type="ECO:0000313" key="2">
    <source>
        <dbReference type="Proteomes" id="UP000182306"/>
    </source>
</evidence>
<reference evidence="1 2" key="1">
    <citation type="submission" date="2015-10" db="EMBL/GenBank/DDBJ databases">
        <title>Genomic differences between typical nodule nitrogen-fixing rhizobial strains and those coming from bean seeds.</title>
        <authorList>
            <person name="Peralta H."/>
            <person name="Aguilar-Vera A."/>
            <person name="Diaz R."/>
            <person name="Mora Y."/>
            <person name="Martinez-Batallar G."/>
            <person name="Salazar E."/>
            <person name="Vargas-Lagunas C."/>
            <person name="Encarnacion S."/>
            <person name="Girard L."/>
            <person name="Mora J."/>
        </authorList>
    </citation>
    <scope>NUCLEOTIDE SEQUENCE [LARGE SCALE GENOMIC DNA]</scope>
    <source>
        <strain evidence="1 2">CFNEI 73</strain>
        <plasmid evidence="1 2">B</plasmid>
    </source>
</reference>
<dbReference type="EMBL" id="CP013109">
    <property type="protein sequence ID" value="APG93588.1"/>
    <property type="molecule type" value="Genomic_DNA"/>
</dbReference>
<organism evidence="1 2">
    <name type="scientific">Sinorhizobium americanum</name>
    <dbReference type="NCBI Taxonomy" id="194963"/>
    <lineage>
        <taxon>Bacteria</taxon>
        <taxon>Pseudomonadati</taxon>
        <taxon>Pseudomonadota</taxon>
        <taxon>Alphaproteobacteria</taxon>
        <taxon>Hyphomicrobiales</taxon>
        <taxon>Rhizobiaceae</taxon>
        <taxon>Sinorhizobium/Ensifer group</taxon>
        <taxon>Sinorhizobium</taxon>
    </lineage>
</organism>
<gene>
    <name evidence="1" type="primary">hupG</name>
    <name evidence="1" type="ORF">SAMCFNEI73_pB0392</name>
</gene>
<sequence length="45" mass="4700">MIGKVCDRTVNVGKFGGRFFSGASIKVPTGGPKIAITHAARAILR</sequence>
<accession>A0A1L3LU22</accession>
<dbReference type="AlphaFoldDB" id="A0A1L3LU22"/>
<dbReference type="KEGG" id="same:SAMCFNEI73_pB0392"/>
<keyword evidence="1" id="KW-0614">Plasmid</keyword>
<evidence type="ECO:0000313" key="1">
    <source>
        <dbReference type="EMBL" id="APG93588.1"/>
    </source>
</evidence>
<name>A0A1L3LU22_9HYPH</name>
<geneLocation type="plasmid" evidence="1 2">
    <name>B</name>
</geneLocation>
<proteinExistence type="predicted"/>
<dbReference type="Proteomes" id="UP000182306">
    <property type="component" value="Plasmid B"/>
</dbReference>